<gene>
    <name evidence="1" type="ORF">EYR15_04425</name>
</gene>
<dbReference type="Proteomes" id="UP000291613">
    <property type="component" value="Unassembled WGS sequence"/>
</dbReference>
<organism evidence="1 2">
    <name type="scientific">Hansschlegelia quercus</name>
    <dbReference type="NCBI Taxonomy" id="2528245"/>
    <lineage>
        <taxon>Bacteria</taxon>
        <taxon>Pseudomonadati</taxon>
        <taxon>Pseudomonadota</taxon>
        <taxon>Alphaproteobacteria</taxon>
        <taxon>Hyphomicrobiales</taxon>
        <taxon>Methylopilaceae</taxon>
        <taxon>Hansschlegelia</taxon>
    </lineage>
</organism>
<sequence>MAKRVSILRSDWKVVAPFVAAIADGDNPSSLETLAYIADLAIYAREKEAETAALVAVTDGWQPIESAPADTALVVCGFLNDAEFIAAEAYKSAGTWFAAWDREPGLDFEPVYWLSSPPRPKS</sequence>
<dbReference type="AlphaFoldDB" id="A0A4Q9GL54"/>
<reference evidence="1 2" key="1">
    <citation type="submission" date="2019-02" db="EMBL/GenBank/DDBJ databases">
        <title>Hansschlegelia quercus sp. nov., a novel methylotrophic bacterium from buds of oak (Quercus robur L.).</title>
        <authorList>
            <person name="Agafonova N.V."/>
            <person name="Kaparullina E.N."/>
            <person name="Grouzdev D.S."/>
            <person name="Doronina N.V."/>
        </authorList>
    </citation>
    <scope>NUCLEOTIDE SEQUENCE [LARGE SCALE GENOMIC DNA]</scope>
    <source>
        <strain evidence="1 2">Dub</strain>
    </source>
</reference>
<dbReference type="RefSeq" id="WP_131001704.1">
    <property type="nucleotide sequence ID" value="NZ_JBHSZR010000005.1"/>
</dbReference>
<comment type="caution">
    <text evidence="1">The sequence shown here is derived from an EMBL/GenBank/DDBJ whole genome shotgun (WGS) entry which is preliminary data.</text>
</comment>
<evidence type="ECO:0000313" key="2">
    <source>
        <dbReference type="Proteomes" id="UP000291613"/>
    </source>
</evidence>
<evidence type="ECO:0000313" key="1">
    <source>
        <dbReference type="EMBL" id="TBN54111.1"/>
    </source>
</evidence>
<dbReference type="EMBL" id="SIUB01000002">
    <property type="protein sequence ID" value="TBN54111.1"/>
    <property type="molecule type" value="Genomic_DNA"/>
</dbReference>
<name>A0A4Q9GL54_9HYPH</name>
<keyword evidence="2" id="KW-1185">Reference proteome</keyword>
<accession>A0A4Q9GL54</accession>
<proteinExistence type="predicted"/>
<protein>
    <submittedName>
        <fullName evidence="1">Uncharacterized protein</fullName>
    </submittedName>
</protein>